<proteinExistence type="predicted"/>
<evidence type="ECO:0000313" key="1">
    <source>
        <dbReference type="EMBL" id="CUV01584.1"/>
    </source>
</evidence>
<sequence>MLGDASNYPHPVMSETNLLPEPKFLPELHPTYRPAILANRAFEQAARETGSAIDVGIALEQADGSVFHHRTVIFSADHGLAENNFRHVERLVKFLLWQRGGWKIHLSGADNLVPELQEYYRTNTFGQFDDDVIGVRNNGHSIVVAGCAELPAEQSEARLIGRNLNGCRIGFDLGGSDRKAAAVVNGEVKFSEEIAWDPYFEPDPNYHYEGIMDSLRRAAEHLPRVDAIGGSAAGCYSHNKVTWASLFRGVEPEDFDAHVRDIFTRIAAEWNVPLEVLNDGEVTALAGSMALGKNGVLGIAMGTSQGGGYIDMDGNITTWLSELAFAPVDMHPDAPADEWSGDLGCGAQYFSQQAVGRLLPASGIEYDKTLKLPEQLKIVQALMEQGDERALKIYDAIGIYLGYSLAHYAEFYDYEYVLLLGRVTTGPGGEHIIERSKGVMATEFPDLAKRVKFHIPDETEKRHGQAIAAASLPRID</sequence>
<dbReference type="AlphaFoldDB" id="A0A160V6Z0"/>
<accession>A0A160V6Z0</accession>
<gene>
    <name evidence="1" type="ORF">MGWOODY_Clf1018</name>
</gene>
<organism evidence="1">
    <name type="scientific">hydrothermal vent metagenome</name>
    <dbReference type="NCBI Taxonomy" id="652676"/>
    <lineage>
        <taxon>unclassified sequences</taxon>
        <taxon>metagenomes</taxon>
        <taxon>ecological metagenomes</taxon>
    </lineage>
</organism>
<dbReference type="Pfam" id="PF00480">
    <property type="entry name" value="ROK"/>
    <property type="match status" value="1"/>
</dbReference>
<dbReference type="Gene3D" id="3.30.420.40">
    <property type="match status" value="2"/>
</dbReference>
<name>A0A160V6Z0_9ZZZZ</name>
<dbReference type="SUPFAM" id="SSF53067">
    <property type="entry name" value="Actin-like ATPase domain"/>
    <property type="match status" value="1"/>
</dbReference>
<protein>
    <recommendedName>
        <fullName evidence="2">Transcriptional regulator</fullName>
    </recommendedName>
</protein>
<dbReference type="InterPro" id="IPR000600">
    <property type="entry name" value="ROK"/>
</dbReference>
<dbReference type="EMBL" id="FAXA01000102">
    <property type="protein sequence ID" value="CUV01584.1"/>
    <property type="molecule type" value="Genomic_DNA"/>
</dbReference>
<evidence type="ECO:0008006" key="2">
    <source>
        <dbReference type="Google" id="ProtNLM"/>
    </source>
</evidence>
<reference evidence="1" key="1">
    <citation type="submission" date="2015-10" db="EMBL/GenBank/DDBJ databases">
        <authorList>
            <person name="Gilbert D.G."/>
        </authorList>
    </citation>
    <scope>NUCLEOTIDE SEQUENCE</scope>
</reference>
<dbReference type="InterPro" id="IPR043129">
    <property type="entry name" value="ATPase_NBD"/>
</dbReference>